<accession>A0A1Y0I170</accession>
<dbReference type="EMBL" id="CP021425">
    <property type="protein sequence ID" value="ARU54207.1"/>
    <property type="molecule type" value="Genomic_DNA"/>
</dbReference>
<dbReference type="Proteomes" id="UP000196027">
    <property type="component" value="Chromosome"/>
</dbReference>
<sequence>MYSERFSKYINEVAVLYCGYQLEISVSILVQVLLQLSVDNWRGSGQVNGRFSPVMSLSDSDDCLSGVDYGKGLSFSWRISKS</sequence>
<name>A0A1Y0I170_9GAMM</name>
<protein>
    <submittedName>
        <fullName evidence="1">Uncharacterized protein</fullName>
    </submittedName>
</protein>
<proteinExistence type="predicted"/>
<dbReference type="KEGG" id="ome:OLMES_0098"/>
<organism evidence="1 2">
    <name type="scientific">Oleiphilus messinensis</name>
    <dbReference type="NCBI Taxonomy" id="141451"/>
    <lineage>
        <taxon>Bacteria</taxon>
        <taxon>Pseudomonadati</taxon>
        <taxon>Pseudomonadota</taxon>
        <taxon>Gammaproteobacteria</taxon>
        <taxon>Oceanospirillales</taxon>
        <taxon>Oleiphilaceae</taxon>
        <taxon>Oleiphilus</taxon>
    </lineage>
</organism>
<reference evidence="1 2" key="1">
    <citation type="submission" date="2017-05" db="EMBL/GenBank/DDBJ databases">
        <title>Genomic insights into alkan degradation activity of Oleiphilus messinensis.</title>
        <authorList>
            <person name="Kozyavkin S.A."/>
            <person name="Slesarev A.I."/>
            <person name="Golyshin P.N."/>
            <person name="Korzhenkov A."/>
            <person name="Golyshina O.N."/>
            <person name="Toshchakov S.V."/>
        </authorList>
    </citation>
    <scope>NUCLEOTIDE SEQUENCE [LARGE SCALE GENOMIC DNA]</scope>
    <source>
        <strain evidence="1 2">ME102</strain>
    </source>
</reference>
<gene>
    <name evidence="1" type="ORF">OLMES_0098</name>
</gene>
<evidence type="ECO:0000313" key="1">
    <source>
        <dbReference type="EMBL" id="ARU54207.1"/>
    </source>
</evidence>
<evidence type="ECO:0000313" key="2">
    <source>
        <dbReference type="Proteomes" id="UP000196027"/>
    </source>
</evidence>
<keyword evidence="2" id="KW-1185">Reference proteome</keyword>
<dbReference type="AlphaFoldDB" id="A0A1Y0I170"/>